<dbReference type="InterPro" id="IPR050249">
    <property type="entry name" value="Pseudomonas-type_ThrB"/>
</dbReference>
<comment type="caution">
    <text evidence="3">The sequence shown here is derived from an EMBL/GenBank/DDBJ whole genome shotgun (WGS) entry which is preliminary data.</text>
</comment>
<protein>
    <recommendedName>
        <fullName evidence="2">Aminoglycoside phosphotransferase domain-containing protein</fullName>
    </recommendedName>
</protein>
<organism evidence="3 4">
    <name type="scientific">Mesorhizobium atlanticum</name>
    <dbReference type="NCBI Taxonomy" id="2233532"/>
    <lineage>
        <taxon>Bacteria</taxon>
        <taxon>Pseudomonadati</taxon>
        <taxon>Pseudomonadota</taxon>
        <taxon>Alphaproteobacteria</taxon>
        <taxon>Hyphomicrobiales</taxon>
        <taxon>Phyllobacteriaceae</taxon>
        <taxon>Mesorhizobium</taxon>
    </lineage>
</organism>
<keyword evidence="4" id="KW-1185">Reference proteome</keyword>
<dbReference type="Pfam" id="PF01636">
    <property type="entry name" value="APH"/>
    <property type="match status" value="1"/>
</dbReference>
<dbReference type="RefSeq" id="WP_112131421.1">
    <property type="nucleotide sequence ID" value="NZ_QMBQ01000016.1"/>
</dbReference>
<evidence type="ECO:0000313" key="4">
    <source>
        <dbReference type="Proteomes" id="UP000251956"/>
    </source>
</evidence>
<name>A0A330GES1_9HYPH</name>
<reference evidence="4" key="1">
    <citation type="submission" date="2018-06" db="EMBL/GenBank/DDBJ databases">
        <authorList>
            <person name="Helene L.C."/>
            <person name="Dall'Agnol R."/>
            <person name="Delamuta J.R."/>
            <person name="Hungria M."/>
        </authorList>
    </citation>
    <scope>NUCLEOTIDE SEQUENCE [LARGE SCALE GENOMIC DNA]</scope>
    <source>
        <strain evidence="4">CNPSo 3140</strain>
    </source>
</reference>
<dbReference type="AlphaFoldDB" id="A0A330GES1"/>
<evidence type="ECO:0000313" key="3">
    <source>
        <dbReference type="EMBL" id="RAZ71146.1"/>
    </source>
</evidence>
<proteinExistence type="inferred from homology"/>
<dbReference type="InterPro" id="IPR011009">
    <property type="entry name" value="Kinase-like_dom_sf"/>
</dbReference>
<accession>A0A330GES1</accession>
<dbReference type="SUPFAM" id="SSF56112">
    <property type="entry name" value="Protein kinase-like (PK-like)"/>
    <property type="match status" value="1"/>
</dbReference>
<reference evidence="3 4" key="2">
    <citation type="submission" date="2018-07" db="EMBL/GenBank/DDBJ databases">
        <title>Diversity of Mesorhizobium strains in Brazil.</title>
        <authorList>
            <person name="Helene L.C.F."/>
            <person name="Dall'Agnol R."/>
            <person name="Delamuta J.R.M."/>
            <person name="Hungria M."/>
        </authorList>
    </citation>
    <scope>NUCLEOTIDE SEQUENCE [LARGE SCALE GENOMIC DNA]</scope>
    <source>
        <strain evidence="3 4">CNPSo 3140</strain>
    </source>
</reference>
<comment type="similarity">
    <text evidence="1">Belongs to the pseudomonas-type ThrB family.</text>
</comment>
<dbReference type="OrthoDB" id="156345at2"/>
<dbReference type="InterPro" id="IPR002575">
    <property type="entry name" value="Aminoglycoside_PTrfase"/>
</dbReference>
<dbReference type="EMBL" id="QMBQ01000016">
    <property type="protein sequence ID" value="RAZ71146.1"/>
    <property type="molecule type" value="Genomic_DNA"/>
</dbReference>
<dbReference type="GO" id="GO:0019202">
    <property type="term" value="F:amino acid kinase activity"/>
    <property type="evidence" value="ECO:0007669"/>
    <property type="project" value="TreeGrafter"/>
</dbReference>
<dbReference type="PANTHER" id="PTHR21064">
    <property type="entry name" value="AMINOGLYCOSIDE PHOSPHOTRANSFERASE DOMAIN-CONTAINING PROTEIN-RELATED"/>
    <property type="match status" value="1"/>
</dbReference>
<sequence length="358" mass="39592">MTKTSSAALQRLLEVSCLLAPSEPVDLSHLATALETHYGLRGQLKRLPSEKGVTLRLTAETGEFLVKMAPIDEPEPVTSLQVAVMRHLEDRAPNVPVQRLQVARDGNDSVFISPDGGRRRILTVYKFVRGVLWEQVLADTGQIIQVGETLGSLNRALAHFDHPAAGRDLVYDIHHFAEWAPLVEQVPVSHHRSLALRVFGLFADSVQPRLGDLEQQVIHGDFAPNNVVVDPEGANFTKAILDFGDAVRTAAIFDPANTMAHLVGGTHDHPWESAVTFGDGYMRSRPVNAAEVQLLPPAALARLTMLALIRYWKAERSPDQHGELMSEAEYYWANLEKALRVPCDEVTELLHRAIAVRN</sequence>
<evidence type="ECO:0000256" key="1">
    <source>
        <dbReference type="ARBA" id="ARBA00038240"/>
    </source>
</evidence>
<gene>
    <name evidence="3" type="ORF">DPM35_31640</name>
</gene>
<feature type="domain" description="Aminoglycoside phosphotransferase" evidence="2">
    <location>
        <begin position="55"/>
        <end position="264"/>
    </location>
</feature>
<evidence type="ECO:0000259" key="2">
    <source>
        <dbReference type="Pfam" id="PF01636"/>
    </source>
</evidence>
<dbReference type="Gene3D" id="3.90.1200.10">
    <property type="match status" value="1"/>
</dbReference>
<dbReference type="Proteomes" id="UP000251956">
    <property type="component" value="Unassembled WGS sequence"/>
</dbReference>
<dbReference type="PANTHER" id="PTHR21064:SF6">
    <property type="entry name" value="AMINOGLYCOSIDE PHOSPHOTRANSFERASE DOMAIN-CONTAINING PROTEIN"/>
    <property type="match status" value="1"/>
</dbReference>